<evidence type="ECO:0000313" key="4">
    <source>
        <dbReference type="EMBL" id="RTH01390.1"/>
    </source>
</evidence>
<dbReference type="EMBL" id="PELP01000457">
    <property type="protein sequence ID" value="RTH01389.1"/>
    <property type="molecule type" value="Genomic_DNA"/>
</dbReference>
<reference evidence="3 5" key="1">
    <citation type="journal article" date="2019" name="Extremophiles">
        <title>Biogeography of thermophiles and predominance of Thermus scotoductus in domestic water heaters.</title>
        <authorList>
            <person name="Wilpiszeski R.L."/>
            <person name="Zhang Z."/>
            <person name="House C.H."/>
        </authorList>
    </citation>
    <scope>NUCLEOTIDE SEQUENCE [LARGE SCALE GENOMIC DNA]</scope>
    <source>
        <strain evidence="3 5">34_S34</strain>
    </source>
</reference>
<evidence type="ECO:0000256" key="1">
    <source>
        <dbReference type="PROSITE-ProRule" id="PRU01240"/>
    </source>
</evidence>
<evidence type="ECO:0000313" key="3">
    <source>
        <dbReference type="EMBL" id="RTH01389.1"/>
    </source>
</evidence>
<dbReference type="Pfam" id="PF00082">
    <property type="entry name" value="Peptidase_S8"/>
    <property type="match status" value="1"/>
</dbReference>
<evidence type="ECO:0000313" key="5">
    <source>
        <dbReference type="Proteomes" id="UP000286734"/>
    </source>
</evidence>
<organism evidence="3 5">
    <name type="scientific">Thermus scotoductus</name>
    <dbReference type="NCBI Taxonomy" id="37636"/>
    <lineage>
        <taxon>Bacteria</taxon>
        <taxon>Thermotogati</taxon>
        <taxon>Deinococcota</taxon>
        <taxon>Deinococci</taxon>
        <taxon>Thermales</taxon>
        <taxon>Thermaceae</taxon>
        <taxon>Thermus</taxon>
    </lineage>
</organism>
<dbReference type="Proteomes" id="UP000286734">
    <property type="component" value="Unassembled WGS sequence"/>
</dbReference>
<name>A0A430R1X7_THESC</name>
<dbReference type="GO" id="GO:0006508">
    <property type="term" value="P:proteolysis"/>
    <property type="evidence" value="ECO:0007669"/>
    <property type="project" value="InterPro"/>
</dbReference>
<dbReference type="InterPro" id="IPR000209">
    <property type="entry name" value="Peptidase_S8/S53_dom"/>
</dbReference>
<dbReference type="RefSeq" id="WP_153185679.1">
    <property type="nucleotide sequence ID" value="NZ_PELP01000457.1"/>
</dbReference>
<dbReference type="Gene3D" id="3.40.50.200">
    <property type="entry name" value="Peptidase S8/S53 domain"/>
    <property type="match status" value="1"/>
</dbReference>
<feature type="non-terminal residue" evidence="3">
    <location>
        <position position="1"/>
    </location>
</feature>
<accession>A0A430R1X7</accession>
<comment type="caution">
    <text evidence="3">The sequence shown here is derived from an EMBL/GenBank/DDBJ whole genome shotgun (WGS) entry which is preliminary data.</text>
</comment>
<feature type="domain" description="Peptidase S8/S53" evidence="2">
    <location>
        <begin position="3"/>
        <end position="47"/>
    </location>
</feature>
<dbReference type="EMBL" id="PELP01000457">
    <property type="protein sequence ID" value="RTH01390.1"/>
    <property type="molecule type" value="Genomic_DNA"/>
</dbReference>
<comment type="similarity">
    <text evidence="1">Belongs to the peptidase S8 family.</text>
</comment>
<gene>
    <name evidence="3" type="ORF">CSW47_12500</name>
    <name evidence="4" type="ORF">CSW47_12505</name>
</gene>
<sequence length="69" mass="7482">SSTSYNTVSGTAMASPQVAGAAAWVRSRYHSYTPAQVKRARLQNAESTASWKKTSGKPHPEPFLNVRGF</sequence>
<dbReference type="PROSITE" id="PS51892">
    <property type="entry name" value="SUBTILASE"/>
    <property type="match status" value="1"/>
</dbReference>
<proteinExistence type="inferred from homology"/>
<dbReference type="InterPro" id="IPR036852">
    <property type="entry name" value="Peptidase_S8/S53_dom_sf"/>
</dbReference>
<dbReference type="SUPFAM" id="SSF52743">
    <property type="entry name" value="Subtilisin-like"/>
    <property type="match status" value="1"/>
</dbReference>
<dbReference type="AlphaFoldDB" id="A0A430R1X7"/>
<dbReference type="GO" id="GO:0004252">
    <property type="term" value="F:serine-type endopeptidase activity"/>
    <property type="evidence" value="ECO:0007669"/>
    <property type="project" value="InterPro"/>
</dbReference>
<evidence type="ECO:0000259" key="2">
    <source>
        <dbReference type="Pfam" id="PF00082"/>
    </source>
</evidence>
<comment type="caution">
    <text evidence="1">Lacks conserved residue(s) required for the propagation of feature annotation.</text>
</comment>
<protein>
    <submittedName>
        <fullName evidence="3">Subtilisin BPN</fullName>
    </submittedName>
</protein>